<dbReference type="InterPro" id="IPR059226">
    <property type="entry name" value="Choice_anch_Q_dom"/>
</dbReference>
<dbReference type="SUPFAM" id="SSF49373">
    <property type="entry name" value="Invasin/intimin cell-adhesion fragments"/>
    <property type="match status" value="1"/>
</dbReference>
<dbReference type="RefSeq" id="WP_008708768.1">
    <property type="nucleotide sequence ID" value="NZ_JANFYT010000017.1"/>
</dbReference>
<dbReference type="Gene3D" id="2.60.40.1080">
    <property type="match status" value="1"/>
</dbReference>
<keyword evidence="1" id="KW-1133">Transmembrane helix</keyword>
<dbReference type="SMART" id="SM00635">
    <property type="entry name" value="BID_2"/>
    <property type="match status" value="1"/>
</dbReference>
<name>A0AAW5K3Z8_9BACT</name>
<feature type="transmembrane region" description="Helical" evidence="1">
    <location>
        <begin position="1067"/>
        <end position="1084"/>
    </location>
</feature>
<sequence length="1089" mass="112923">MTNCTFSDNTAAHGGDMFVGARNKPTVRNSTFKNNNTSIENLESLVLVNSILWGDGARIIGDTHVTKKNCVIQNGGSGVITADPILGELADNGGPVKTIAISAAGSAYRAGTYTGGGMPVVDARGVSFDVSIPDIGAYAYVPESVDLSVTPAPLEVGRSADISVFVKLTGTASPDTALGAVNLTVSPAGIAEISGDKLIAKALGTVTLKATSKADDTKSKELTVNITKRNAAALAVTTASSDVYTGEALEPVVTVKDGAELVGSKDYDLRYENNTKAGTATVIVTGKDDGDYEGTTSKDFTITPKPLTLTAIPQTITYGENINQGTAYVVPPTELVSGDKLSGITLTASSYGKGDRTGTITPSVAQIENGSDDRTDCYAITYVKGKLTVSAKASSADVTPATRTDTVNSGVIPVGEGTGEDLAIYDAMEALGSDDDLPAGIVIASMDAIAANSADISTDQTLAPASLDVTGAIARYHGFDSSSDDKIQLVTVRASSVTGLEPEEGIFAKIWRMIVSVFTGQHGDSYYLPIEAVFEITSKDLAALPDEVTKDLTKDNFIERVGLYAVISADNGVNTLHARNLVDVSSADTFIKVAYDSTNDSFTITTRALVFDMAGTVSADRGEPWVQAVKTASGDQRPEIKDYFLVQDGAKDDVYNLTLAFAARVPNKATVSLVVSGDIEPDDVAFVKWKVSGDQKQYGANDAAYVSSGDQSVSLSPTGGYHVTLSDGTQTLSPDVMPITKNVPWGGDWKITAAFEKITVAGVTLDKTALVLAPGGSDKLTATVTPDDAYAKDVTWTTSDKNIAEIAEDGTITAKTAGRATITATANDGGGAPAACAVTVRNNAGDDPTAPSLTPELIVHAIARPSEIELADNTASYVTDAAKQTTVATAAGFLDEDTALTETGALAAGSTVVNGAVNDVIAKDPAISKDIVYALPIVESKAAKAGMLHAISFKVSGDIFGEVTGAEIRVLKVFPDGTGELFTPISAPEEIADKTAALYDTNEAMVTGAIDKEADYILTVFVKDGESFDLDGKADGTVIDPVSIIKAAAVEPDQPDNTRSHNGGCNTGAAGIAMLFLLVPAAIINKKRK</sequence>
<feature type="domain" description="BIG2" evidence="2">
    <location>
        <begin position="759"/>
        <end position="836"/>
    </location>
</feature>
<dbReference type="AlphaFoldDB" id="A0AAW5K3Z8"/>
<organism evidence="3 4">
    <name type="scientific">Cloacibacillus evryensis</name>
    <dbReference type="NCBI Taxonomy" id="508460"/>
    <lineage>
        <taxon>Bacteria</taxon>
        <taxon>Thermotogati</taxon>
        <taxon>Synergistota</taxon>
        <taxon>Synergistia</taxon>
        <taxon>Synergistales</taxon>
        <taxon>Synergistaceae</taxon>
        <taxon>Cloacibacillus</taxon>
    </lineage>
</organism>
<keyword evidence="1" id="KW-0472">Membrane</keyword>
<evidence type="ECO:0000259" key="2">
    <source>
        <dbReference type="SMART" id="SM00635"/>
    </source>
</evidence>
<evidence type="ECO:0000313" key="4">
    <source>
        <dbReference type="Proteomes" id="UP001205919"/>
    </source>
</evidence>
<evidence type="ECO:0000313" key="3">
    <source>
        <dbReference type="EMBL" id="MCQ4814554.1"/>
    </source>
</evidence>
<dbReference type="InterPro" id="IPR008964">
    <property type="entry name" value="Invasin/intimin_cell_adhesion"/>
</dbReference>
<dbReference type="Proteomes" id="UP001205919">
    <property type="component" value="Unassembled WGS sequence"/>
</dbReference>
<reference evidence="3 4" key="1">
    <citation type="submission" date="2022-06" db="EMBL/GenBank/DDBJ databases">
        <title>Isolation of gut microbiota from human fecal samples.</title>
        <authorList>
            <person name="Pamer E.G."/>
            <person name="Barat B."/>
            <person name="Waligurski E."/>
            <person name="Medina S."/>
            <person name="Paddock L."/>
            <person name="Mostad J."/>
        </authorList>
    </citation>
    <scope>NUCLEOTIDE SEQUENCE [LARGE SCALE GENOMIC DNA]</scope>
    <source>
        <strain evidence="3 4">DFI.9.90</strain>
    </source>
</reference>
<evidence type="ECO:0000256" key="1">
    <source>
        <dbReference type="SAM" id="Phobius"/>
    </source>
</evidence>
<dbReference type="Pfam" id="PF02368">
    <property type="entry name" value="Big_2"/>
    <property type="match status" value="1"/>
</dbReference>
<dbReference type="InterPro" id="IPR003343">
    <property type="entry name" value="Big_2"/>
</dbReference>
<gene>
    <name evidence="3" type="ORF">NE630_08955</name>
</gene>
<accession>A0AAW5K3Z8</accession>
<keyword evidence="4" id="KW-1185">Reference proteome</keyword>
<protein>
    <submittedName>
        <fullName evidence="3">Ig-like domain-containing protein</fullName>
    </submittedName>
</protein>
<dbReference type="EMBL" id="JANFYT010000017">
    <property type="protein sequence ID" value="MCQ4814554.1"/>
    <property type="molecule type" value="Genomic_DNA"/>
</dbReference>
<dbReference type="NCBIfam" id="NF041518">
    <property type="entry name" value="choice_anch_Q"/>
    <property type="match status" value="1"/>
</dbReference>
<keyword evidence="1" id="KW-0812">Transmembrane</keyword>
<comment type="caution">
    <text evidence="3">The sequence shown here is derived from an EMBL/GenBank/DDBJ whole genome shotgun (WGS) entry which is preliminary data.</text>
</comment>
<proteinExistence type="predicted"/>